<dbReference type="InterPro" id="IPR046032">
    <property type="entry name" value="DUF5990"/>
</dbReference>
<sequence length="140" mass="14967">MHIDLHVILQTPPANFTYALQKGSGSNYTVDQVQHSAGKDLYFDLTIEVKGDDDLPDFKGPYVQGPKGGRFFYLGLGQYAGDHSQSGGRVKVPLTGITRAQVTEAQQTGAVLLTTIQGTAKNGGPAYATPKPFAGWQAKV</sequence>
<name>A0A929PV55_9SPHI</name>
<keyword evidence="2" id="KW-1185">Reference proteome</keyword>
<dbReference type="AlphaFoldDB" id="A0A929PV55"/>
<dbReference type="EMBL" id="JADFFL010000002">
    <property type="protein sequence ID" value="MBE9661458.1"/>
    <property type="molecule type" value="Genomic_DNA"/>
</dbReference>
<organism evidence="1 2">
    <name type="scientific">Mucilaginibacter myungsuensis</name>
    <dbReference type="NCBI Taxonomy" id="649104"/>
    <lineage>
        <taxon>Bacteria</taxon>
        <taxon>Pseudomonadati</taxon>
        <taxon>Bacteroidota</taxon>
        <taxon>Sphingobacteriia</taxon>
        <taxon>Sphingobacteriales</taxon>
        <taxon>Sphingobacteriaceae</taxon>
        <taxon>Mucilaginibacter</taxon>
    </lineage>
</organism>
<dbReference type="Pfam" id="PF19452">
    <property type="entry name" value="DUF5990"/>
    <property type="match status" value="1"/>
</dbReference>
<evidence type="ECO:0000313" key="1">
    <source>
        <dbReference type="EMBL" id="MBE9661458.1"/>
    </source>
</evidence>
<evidence type="ECO:0000313" key="2">
    <source>
        <dbReference type="Proteomes" id="UP000622475"/>
    </source>
</evidence>
<dbReference type="RefSeq" id="WP_194110646.1">
    <property type="nucleotide sequence ID" value="NZ_JADFFL010000002.1"/>
</dbReference>
<accession>A0A929PV55</accession>
<gene>
    <name evidence="1" type="ORF">IRJ16_06145</name>
</gene>
<protein>
    <submittedName>
        <fullName evidence="1">Uncharacterized protein</fullName>
    </submittedName>
</protein>
<reference evidence="1" key="1">
    <citation type="submission" date="2020-10" db="EMBL/GenBank/DDBJ databases">
        <title>Mucilaginibacter mali sp. nov., isolated from rhizosphere soil of apple orchard.</title>
        <authorList>
            <person name="Lee J.-S."/>
            <person name="Kim H.S."/>
            <person name="Kim J.-S."/>
        </authorList>
    </citation>
    <scope>NUCLEOTIDE SEQUENCE</scope>
    <source>
        <strain evidence="1">KCTC 22746</strain>
    </source>
</reference>
<comment type="caution">
    <text evidence="1">The sequence shown here is derived from an EMBL/GenBank/DDBJ whole genome shotgun (WGS) entry which is preliminary data.</text>
</comment>
<proteinExistence type="predicted"/>
<dbReference type="Proteomes" id="UP000622475">
    <property type="component" value="Unassembled WGS sequence"/>
</dbReference>